<dbReference type="GO" id="GO:0005886">
    <property type="term" value="C:plasma membrane"/>
    <property type="evidence" value="ECO:0007669"/>
    <property type="project" value="UniProtKB-SubCell"/>
</dbReference>
<feature type="transmembrane region" description="Helical" evidence="7">
    <location>
        <begin position="495"/>
        <end position="514"/>
    </location>
</feature>
<evidence type="ECO:0000256" key="4">
    <source>
        <dbReference type="ARBA" id="ARBA00022692"/>
    </source>
</evidence>
<dbReference type="EMBL" id="LT670818">
    <property type="protein sequence ID" value="SHG30806.1"/>
    <property type="molecule type" value="Genomic_DNA"/>
</dbReference>
<keyword evidence="4 7" id="KW-0812">Transmembrane</keyword>
<feature type="transmembrane region" description="Helical" evidence="7">
    <location>
        <begin position="160"/>
        <end position="184"/>
    </location>
</feature>
<feature type="transmembrane region" description="Helical" evidence="7">
    <location>
        <begin position="84"/>
        <end position="103"/>
    </location>
</feature>
<organism evidence="8 9">
    <name type="scientific">Bradyrhizobium erythrophlei</name>
    <dbReference type="NCBI Taxonomy" id="1437360"/>
    <lineage>
        <taxon>Bacteria</taxon>
        <taxon>Pseudomonadati</taxon>
        <taxon>Pseudomonadota</taxon>
        <taxon>Alphaproteobacteria</taxon>
        <taxon>Hyphomicrobiales</taxon>
        <taxon>Nitrobacteraceae</taxon>
        <taxon>Bradyrhizobium</taxon>
    </lineage>
</organism>
<dbReference type="OrthoDB" id="8005649at2"/>
<reference evidence="8 9" key="1">
    <citation type="submission" date="2016-11" db="EMBL/GenBank/DDBJ databases">
        <authorList>
            <person name="Jaros S."/>
            <person name="Januszkiewicz K."/>
            <person name="Wedrychowicz H."/>
        </authorList>
    </citation>
    <scope>NUCLEOTIDE SEQUENCE [LARGE SCALE GENOMIC DNA]</scope>
    <source>
        <strain evidence="8 9">GAS242</strain>
    </source>
</reference>
<evidence type="ECO:0000256" key="3">
    <source>
        <dbReference type="ARBA" id="ARBA00022475"/>
    </source>
</evidence>
<protein>
    <submittedName>
        <fullName evidence="8">Uncharacterized membrane protein YccC</fullName>
    </submittedName>
</protein>
<feature type="transmembrane region" description="Helical" evidence="7">
    <location>
        <begin position="110"/>
        <end position="128"/>
    </location>
</feature>
<dbReference type="PANTHER" id="PTHR30509:SF9">
    <property type="entry name" value="MULTIDRUG RESISTANCE PROTEIN MDTO"/>
    <property type="match status" value="1"/>
</dbReference>
<feature type="transmembrane region" description="Helical" evidence="7">
    <location>
        <begin position="415"/>
        <end position="431"/>
    </location>
</feature>
<dbReference type="Pfam" id="PF04632">
    <property type="entry name" value="FUSC"/>
    <property type="match status" value="1"/>
</dbReference>
<evidence type="ECO:0000313" key="9">
    <source>
        <dbReference type="Proteomes" id="UP000190675"/>
    </source>
</evidence>
<evidence type="ECO:0000256" key="6">
    <source>
        <dbReference type="ARBA" id="ARBA00023136"/>
    </source>
</evidence>
<dbReference type="GO" id="GO:0022857">
    <property type="term" value="F:transmembrane transporter activity"/>
    <property type="evidence" value="ECO:0007669"/>
    <property type="project" value="InterPro"/>
</dbReference>
<feature type="transmembrane region" description="Helical" evidence="7">
    <location>
        <begin position="520"/>
        <end position="541"/>
    </location>
</feature>
<name>A0A1M5IRE5_9BRAD</name>
<dbReference type="Proteomes" id="UP000190675">
    <property type="component" value="Chromosome I"/>
</dbReference>
<keyword evidence="3" id="KW-1003">Cell membrane</keyword>
<dbReference type="AlphaFoldDB" id="A0A1M5IRE5"/>
<accession>A0A1M5IRE5</accession>
<feature type="transmembrane region" description="Helical" evidence="7">
    <location>
        <begin position="34"/>
        <end position="55"/>
    </location>
</feature>
<proteinExistence type="predicted"/>
<evidence type="ECO:0000256" key="2">
    <source>
        <dbReference type="ARBA" id="ARBA00022448"/>
    </source>
</evidence>
<evidence type="ECO:0000256" key="7">
    <source>
        <dbReference type="SAM" id="Phobius"/>
    </source>
</evidence>
<keyword evidence="5 7" id="KW-1133">Transmembrane helix</keyword>
<feature type="transmembrane region" description="Helical" evidence="7">
    <location>
        <begin position="469"/>
        <end position="488"/>
    </location>
</feature>
<gene>
    <name evidence="8" type="ORF">SAMN05444169_1749</name>
</gene>
<sequence length="690" mass="73020">MRPPAFSLPGTQGRRLSWPAPSELTSKIRSAGPALLFGLRLWVAVCLALYIAFWLELDNAQWAGTSAAVVCQESLGASLRKGSFRMIGTIVGAVAIVILTACFPQSRTGFLLGLALLGAACGLVATLLRNFSAYAVVLAGCTAAIIASDELGATGGASSVVFTLAITRAAEICIGIVCAGVVLVGTDFGGARQRLATQLAVLATEIADRLSEAFSVVRSDQADTWPTRRDLVTRVVALSPLIDEAIGEASDLRYRLPALRAAVKGLFAALSGWRTVANCLEQLQDSEGRREADIILQTLPQQLRTPSVRGGASVWIREPSDLRRVCQAAIRALVALPADTPSLRLLADGTAEALLGLSQTLDGLTLLAHPAHTVPLRRGARPQLPDLLPALITAARIFVTIVAVELFWIATAWPNGATAIAFAAIGVILFSPRDDQAYAVGKIFTFGVGLTAFIAGIVKFGVLPNNETFAGFSIALGLVLVPVGALAAQSGQGTMFGVMSAFFVALVAPANQMTYDTAQFYNSTVAIVAGLGSALLAMLLLPPLSPTVLVRRTLAFTLRDLRGLAAGRSPPLAADWEARVYQHLSRLSTQIGPSQLARLAATFSIGTEIIRLRRIARRFDLGSDLDSALNAVARGNTRETIQSLAQIDHRLAAGSGVGPDAIVRLRARGSIRVISETLVQHRDYFDREPQ</sequence>
<keyword evidence="2" id="KW-0813">Transport</keyword>
<dbReference type="PANTHER" id="PTHR30509">
    <property type="entry name" value="P-HYDROXYBENZOIC ACID EFFLUX PUMP SUBUNIT-RELATED"/>
    <property type="match status" value="1"/>
</dbReference>
<comment type="subcellular location">
    <subcellularLocation>
        <location evidence="1">Cell membrane</location>
        <topology evidence="1">Multi-pass membrane protein</topology>
    </subcellularLocation>
</comment>
<feature type="transmembrane region" description="Helical" evidence="7">
    <location>
        <begin position="443"/>
        <end position="463"/>
    </location>
</feature>
<evidence type="ECO:0000313" key="8">
    <source>
        <dbReference type="EMBL" id="SHG30806.1"/>
    </source>
</evidence>
<evidence type="ECO:0000256" key="1">
    <source>
        <dbReference type="ARBA" id="ARBA00004651"/>
    </source>
</evidence>
<keyword evidence="6 7" id="KW-0472">Membrane</keyword>
<dbReference type="InterPro" id="IPR006726">
    <property type="entry name" value="PHBA_efflux_AaeB/fusaric-R"/>
</dbReference>
<evidence type="ECO:0000256" key="5">
    <source>
        <dbReference type="ARBA" id="ARBA00022989"/>
    </source>
</evidence>